<feature type="transmembrane region" description="Helical" evidence="9">
    <location>
        <begin position="178"/>
        <end position="198"/>
    </location>
</feature>
<evidence type="ECO:0000256" key="4">
    <source>
        <dbReference type="ARBA" id="ARBA00022692"/>
    </source>
</evidence>
<dbReference type="GO" id="GO:0015826">
    <property type="term" value="P:threonine transport"/>
    <property type="evidence" value="ECO:0007669"/>
    <property type="project" value="InterPro"/>
</dbReference>
<proteinExistence type="inferred from homology"/>
<comment type="catalytic activity">
    <reaction evidence="9">
        <text>L-threonine(in) + Na(+)(in) = L-threonine(out) + Na(+)(out)</text>
        <dbReference type="Rhea" id="RHEA:69999"/>
        <dbReference type="ChEBI" id="CHEBI:29101"/>
        <dbReference type="ChEBI" id="CHEBI:57926"/>
    </reaction>
</comment>
<dbReference type="PANTHER" id="PTHR42865">
    <property type="entry name" value="PROTON/GLUTAMATE-ASPARTATE SYMPORTER"/>
    <property type="match status" value="1"/>
</dbReference>
<dbReference type="GO" id="GO:0032329">
    <property type="term" value="P:serine transport"/>
    <property type="evidence" value="ECO:0007669"/>
    <property type="project" value="InterPro"/>
</dbReference>
<protein>
    <recommendedName>
        <fullName evidence="9">Serine/threonine transporter SstT</fullName>
    </recommendedName>
    <alternativeName>
        <fullName evidence="9">Na(+)/serine-threonine symporter</fullName>
    </alternativeName>
</protein>
<evidence type="ECO:0000256" key="8">
    <source>
        <dbReference type="ARBA" id="ARBA00023136"/>
    </source>
</evidence>
<keyword evidence="4 9" id="KW-0812">Transmembrane</keyword>
<keyword evidence="3 9" id="KW-1003">Cell membrane</keyword>
<dbReference type="HAMAP" id="MF_01582">
    <property type="entry name" value="Ser_Thr_transp_SstT"/>
    <property type="match status" value="1"/>
</dbReference>
<dbReference type="RefSeq" id="WP_174193132.1">
    <property type="nucleotide sequence ID" value="NZ_CP046051.1"/>
</dbReference>
<feature type="transmembrane region" description="Helical" evidence="9">
    <location>
        <begin position="284"/>
        <end position="308"/>
    </location>
</feature>
<dbReference type="AlphaFoldDB" id="A0A859DPZ5"/>
<feature type="transmembrane region" description="Helical" evidence="9">
    <location>
        <begin position="141"/>
        <end position="157"/>
    </location>
</feature>
<reference evidence="10 11" key="1">
    <citation type="submission" date="2019-11" db="EMBL/GenBank/DDBJ databases">
        <authorList>
            <person name="Ren C."/>
            <person name="Wang H."/>
            <person name="Xu Y."/>
        </authorList>
    </citation>
    <scope>NUCLEOTIDE SEQUENCE [LARGE SCALE GENOMIC DNA]</scope>
    <source>
        <strain evidence="10 11">LBM 19010</strain>
    </source>
</reference>
<keyword evidence="2 9" id="KW-0813">Transport</keyword>
<evidence type="ECO:0000256" key="2">
    <source>
        <dbReference type="ARBA" id="ARBA00022448"/>
    </source>
</evidence>
<dbReference type="PRINTS" id="PR00173">
    <property type="entry name" value="EDTRNSPORT"/>
</dbReference>
<feature type="transmembrane region" description="Helical" evidence="9">
    <location>
        <begin position="77"/>
        <end position="100"/>
    </location>
</feature>
<evidence type="ECO:0000256" key="9">
    <source>
        <dbReference type="HAMAP-Rule" id="MF_01582"/>
    </source>
</evidence>
<organism evidence="10 11">
    <name type="scientific">Caproicibacterium lactatifermentans</name>
    <dbReference type="NCBI Taxonomy" id="2666138"/>
    <lineage>
        <taxon>Bacteria</taxon>
        <taxon>Bacillati</taxon>
        <taxon>Bacillota</taxon>
        <taxon>Clostridia</taxon>
        <taxon>Eubacteriales</taxon>
        <taxon>Oscillospiraceae</taxon>
        <taxon>Caproicibacterium</taxon>
    </lineage>
</organism>
<evidence type="ECO:0000256" key="3">
    <source>
        <dbReference type="ARBA" id="ARBA00022475"/>
    </source>
</evidence>
<evidence type="ECO:0000313" key="10">
    <source>
        <dbReference type="EMBL" id="QKN23880.1"/>
    </source>
</evidence>
<keyword evidence="7 9" id="KW-1133">Transmembrane helix</keyword>
<keyword evidence="5 9" id="KW-0769">Symport</keyword>
<gene>
    <name evidence="9 10" type="primary">sstT</name>
    <name evidence="10" type="ORF">GJQ69_04935</name>
</gene>
<dbReference type="FunFam" id="1.10.3860.10:FF:000003">
    <property type="entry name" value="Serine/threonine transporter sstT"/>
    <property type="match status" value="1"/>
</dbReference>
<dbReference type="NCBIfam" id="NF010151">
    <property type="entry name" value="PRK13628.1"/>
    <property type="match status" value="1"/>
</dbReference>
<feature type="transmembrane region" description="Helical" evidence="9">
    <location>
        <begin position="43"/>
        <end position="65"/>
    </location>
</feature>
<dbReference type="Proteomes" id="UP000501316">
    <property type="component" value="Chromosome"/>
</dbReference>
<dbReference type="InterPro" id="IPR001991">
    <property type="entry name" value="Na-dicarboxylate_symporter"/>
</dbReference>
<comment type="subcellular location">
    <subcellularLocation>
        <location evidence="9">Cell membrane</location>
        <topology evidence="9">Multi-pass membrane protein</topology>
    </subcellularLocation>
    <subcellularLocation>
        <location evidence="1">Membrane</location>
        <topology evidence="1">Multi-pass membrane protein</topology>
    </subcellularLocation>
</comment>
<feature type="transmembrane region" description="Helical" evidence="9">
    <location>
        <begin position="12"/>
        <end position="31"/>
    </location>
</feature>
<comment type="function">
    <text evidence="9">Involved in the import of serine and threonine into the cell, with the concomitant import of sodium (symport system).</text>
</comment>
<dbReference type="Pfam" id="PF00375">
    <property type="entry name" value="SDF"/>
    <property type="match status" value="1"/>
</dbReference>
<dbReference type="PANTHER" id="PTHR42865:SF8">
    <property type="entry name" value="SERINE_THREONINE TRANSPORTER SSTT"/>
    <property type="match status" value="1"/>
</dbReference>
<feature type="transmembrane region" description="Helical" evidence="9">
    <location>
        <begin position="320"/>
        <end position="346"/>
    </location>
</feature>
<comment type="catalytic activity">
    <reaction evidence="9">
        <text>L-serine(in) + Na(+)(in) = L-serine(out) + Na(+)(out)</text>
        <dbReference type="Rhea" id="RHEA:29575"/>
        <dbReference type="ChEBI" id="CHEBI:29101"/>
        <dbReference type="ChEBI" id="CHEBI:33384"/>
    </reaction>
</comment>
<evidence type="ECO:0000313" key="11">
    <source>
        <dbReference type="Proteomes" id="UP000501316"/>
    </source>
</evidence>
<dbReference type="InterPro" id="IPR023025">
    <property type="entry name" value="Ser_Thr_transp_SstT"/>
</dbReference>
<dbReference type="EMBL" id="CP046051">
    <property type="protein sequence ID" value="QKN23880.1"/>
    <property type="molecule type" value="Genomic_DNA"/>
</dbReference>
<dbReference type="GO" id="GO:0005886">
    <property type="term" value="C:plasma membrane"/>
    <property type="evidence" value="ECO:0007669"/>
    <property type="project" value="UniProtKB-SubCell"/>
</dbReference>
<feature type="transmembrane region" description="Helical" evidence="9">
    <location>
        <begin position="213"/>
        <end position="236"/>
    </location>
</feature>
<dbReference type="Gene3D" id="1.10.3860.10">
    <property type="entry name" value="Sodium:dicarboxylate symporter"/>
    <property type="match status" value="1"/>
</dbReference>
<keyword evidence="8 9" id="KW-0472">Membrane</keyword>
<name>A0A859DPZ5_9FIRM</name>
<evidence type="ECO:0000256" key="7">
    <source>
        <dbReference type="ARBA" id="ARBA00022989"/>
    </source>
</evidence>
<dbReference type="SUPFAM" id="SSF118215">
    <property type="entry name" value="Proton glutamate symport protein"/>
    <property type="match status" value="1"/>
</dbReference>
<evidence type="ECO:0000256" key="5">
    <source>
        <dbReference type="ARBA" id="ARBA00022847"/>
    </source>
</evidence>
<evidence type="ECO:0000256" key="6">
    <source>
        <dbReference type="ARBA" id="ARBA00022970"/>
    </source>
</evidence>
<dbReference type="InterPro" id="IPR036458">
    <property type="entry name" value="Na:dicarbo_symporter_sf"/>
</dbReference>
<evidence type="ECO:0000256" key="1">
    <source>
        <dbReference type="ARBA" id="ARBA00004141"/>
    </source>
</evidence>
<accession>A0A859DPZ5</accession>
<comment type="similarity">
    <text evidence="9">Belongs to the dicarboxylate/amino acid:cation symporter (DAACS) (TC 2.A.23) family.</text>
</comment>
<keyword evidence="6 9" id="KW-0029">Amino-acid transport</keyword>
<dbReference type="GO" id="GO:0005295">
    <property type="term" value="F:neutral L-amino acid:sodium symporter activity"/>
    <property type="evidence" value="ECO:0007669"/>
    <property type="project" value="TreeGrafter"/>
</dbReference>
<dbReference type="KEGG" id="clf:GJQ69_04935"/>
<sequence>MKKIIQKWNSTNLIIRILCGLVVGFVLALAFPKASWISTFGTLFVGALKAIAPILVFVLVTGSIAQAKGKFGHKFATVIFLYILSTLVSAAVAVFASFLFPVTLTFTKEKVSQAAPSGIGEVFTTLLQNIVANPINSLANGNYIGILVWALLIGLALRQASRGTKSALGDISDAVSKVVQWIISFAPFGIMGLIYHSISTSGLNIFVTYGKLIAVLIGCMAMVALGTNPLIVAICLKQNPYPLVLQCLKESGIPAFFTRSSAANIPINMALCEKLGLDKDMYSVSIPLGATINMNGAAVTITVMTLAAVHTLGIPVNIPIALFLCALSTLAACGASGVAGGSLLMIPLACSTFGISNDIAMQVVGVGFIIGVIQDACETAINSSGDVLFAAVAEYRERMINEKKDSQDHYRLEAGKF</sequence>